<sequence>MAEKYSLKDDLFNRDTVSLLAGHFETAGVFAAHPFVVDVMAKMPALELKARINLIAQVLARHLPQDFSAAADAISAALPPPLDPAKNDDDFGHFIYAPLGVFVENHGLERDFDRSLDLIEALTQRFSMEFSIRAFMNQRQDATLERMLDWVRHDSYHVRRLVSEGTRPRLPWGQNVGLAIADSLPFLDQLHADSTRFVTRSVANHLNDISKTAADACIDRLVAWQAAGMQQKKELDWMRRHALRGLLKAGNARAMQHLGYHPDVALEIADFAISPDLIRRGDRAAVSLTLTTQDDAPLMVDYVIDFVKANGKTAPRVFKLKTLTAKAGDPLTVQKSHYFKDDATTFVLYSGAHRIHLQVNGRIVATRPFTLT</sequence>
<dbReference type="OrthoDB" id="9797162at2"/>
<dbReference type="RefSeq" id="WP_108387089.1">
    <property type="nucleotide sequence ID" value="NZ_QBUD01000008.1"/>
</dbReference>
<comment type="caution">
    <text evidence="1">The sequence shown here is derived from an EMBL/GenBank/DDBJ whole genome shotgun (WGS) entry which is preliminary data.</text>
</comment>
<organism evidence="1 2">
    <name type="scientific">Yoonia sediminilitoris</name>
    <dbReference type="NCBI Taxonomy" id="1286148"/>
    <lineage>
        <taxon>Bacteria</taxon>
        <taxon>Pseudomonadati</taxon>
        <taxon>Pseudomonadota</taxon>
        <taxon>Alphaproteobacteria</taxon>
        <taxon>Rhodobacterales</taxon>
        <taxon>Paracoccaceae</taxon>
        <taxon>Yoonia</taxon>
    </lineage>
</organism>
<evidence type="ECO:0000313" key="2">
    <source>
        <dbReference type="Proteomes" id="UP000244523"/>
    </source>
</evidence>
<dbReference type="Proteomes" id="UP000244523">
    <property type="component" value="Unassembled WGS sequence"/>
</dbReference>
<protein>
    <submittedName>
        <fullName evidence="1">3-methyladenine DNA glycosylase AlkC</fullName>
    </submittedName>
</protein>
<proteinExistence type="predicted"/>
<evidence type="ECO:0000313" key="1">
    <source>
        <dbReference type="EMBL" id="PUB13219.1"/>
    </source>
</evidence>
<reference evidence="1 2" key="1">
    <citation type="submission" date="2018-04" db="EMBL/GenBank/DDBJ databases">
        <title>Genomic Encyclopedia of Archaeal and Bacterial Type Strains, Phase II (KMG-II): from individual species to whole genera.</title>
        <authorList>
            <person name="Goeker M."/>
        </authorList>
    </citation>
    <scope>NUCLEOTIDE SEQUENCE [LARGE SCALE GENOMIC DNA]</scope>
    <source>
        <strain evidence="1 2">DSM 29955</strain>
    </source>
</reference>
<dbReference type="AlphaFoldDB" id="A0A2T6KDW4"/>
<gene>
    <name evidence="1" type="ORF">C8N45_108140</name>
</gene>
<dbReference type="Gene3D" id="1.25.40.290">
    <property type="entry name" value="ARM repeat domains"/>
    <property type="match status" value="1"/>
</dbReference>
<keyword evidence="2" id="KW-1185">Reference proteome</keyword>
<dbReference type="EMBL" id="QBUD01000008">
    <property type="protein sequence ID" value="PUB13219.1"/>
    <property type="molecule type" value="Genomic_DNA"/>
</dbReference>
<accession>A0A2T6KDW4</accession>
<name>A0A2T6KDW4_9RHOB</name>
<dbReference type="InterPro" id="IPR016024">
    <property type="entry name" value="ARM-type_fold"/>
</dbReference>
<dbReference type="SUPFAM" id="SSF48371">
    <property type="entry name" value="ARM repeat"/>
    <property type="match status" value="1"/>
</dbReference>